<dbReference type="EMBL" id="RBAL01000031">
    <property type="protein sequence ID" value="RKN36780.1"/>
    <property type="molecule type" value="Genomic_DNA"/>
</dbReference>
<evidence type="ECO:0000256" key="1">
    <source>
        <dbReference type="SAM" id="Phobius"/>
    </source>
</evidence>
<gene>
    <name evidence="2" type="ORF">D7294_29675</name>
</gene>
<proteinExistence type="predicted"/>
<evidence type="ECO:0000313" key="2">
    <source>
        <dbReference type="EMBL" id="RKN36780.1"/>
    </source>
</evidence>
<keyword evidence="1" id="KW-0812">Transmembrane</keyword>
<organism evidence="2 3">
    <name type="scientific">Streptomyces hoynatensis</name>
    <dbReference type="NCBI Taxonomy" id="1141874"/>
    <lineage>
        <taxon>Bacteria</taxon>
        <taxon>Bacillati</taxon>
        <taxon>Actinomycetota</taxon>
        <taxon>Actinomycetes</taxon>
        <taxon>Kitasatosporales</taxon>
        <taxon>Streptomycetaceae</taxon>
        <taxon>Streptomyces</taxon>
    </lineage>
</organism>
<keyword evidence="1" id="KW-0472">Membrane</keyword>
<feature type="transmembrane region" description="Helical" evidence="1">
    <location>
        <begin position="86"/>
        <end position="105"/>
    </location>
</feature>
<feature type="transmembrane region" description="Helical" evidence="1">
    <location>
        <begin position="62"/>
        <end position="79"/>
    </location>
</feature>
<keyword evidence="3" id="KW-1185">Reference proteome</keyword>
<reference evidence="2 3" key="1">
    <citation type="journal article" date="2014" name="Int. J. Syst. Evol. Microbiol.">
        <title>Streptomyces hoynatensis sp. nov., isolated from deep marine sediment.</title>
        <authorList>
            <person name="Veyisoglu A."/>
            <person name="Sahin N."/>
        </authorList>
    </citation>
    <scope>NUCLEOTIDE SEQUENCE [LARGE SCALE GENOMIC DNA]</scope>
    <source>
        <strain evidence="2 3">KCTC 29097</strain>
    </source>
</reference>
<comment type="caution">
    <text evidence="2">The sequence shown here is derived from an EMBL/GenBank/DDBJ whole genome shotgun (WGS) entry which is preliminary data.</text>
</comment>
<sequence>MRPHINALGRYSLQPPGLPGGLRPLGTKTIAATATTLFLPEVVDRAVDLTGDARAVTVSRNVTGVVAAGLMLLLIVGSARPRHTRTLIAAGTFGIGLTLVGMDLARGDHPGPALAPADGPAQPSAAYWVLVCCAHLVADLVVTVVCGRYSARTADRDLAWSLRLFAGGSVLAVAYWAGYLAQLYVPSSGAMLWLTVVKPEGHTT</sequence>
<keyword evidence="1" id="KW-1133">Transmembrane helix</keyword>
<dbReference type="Proteomes" id="UP000272474">
    <property type="component" value="Unassembled WGS sequence"/>
</dbReference>
<dbReference type="AlphaFoldDB" id="A0A3A9YIT0"/>
<evidence type="ECO:0000313" key="3">
    <source>
        <dbReference type="Proteomes" id="UP000272474"/>
    </source>
</evidence>
<feature type="transmembrane region" description="Helical" evidence="1">
    <location>
        <begin position="125"/>
        <end position="146"/>
    </location>
</feature>
<accession>A0A3A9YIT0</accession>
<protein>
    <submittedName>
        <fullName evidence="2">Uncharacterized protein</fullName>
    </submittedName>
</protein>
<feature type="transmembrane region" description="Helical" evidence="1">
    <location>
        <begin position="158"/>
        <end position="178"/>
    </location>
</feature>
<dbReference type="OrthoDB" id="3685619at2"/>
<name>A0A3A9YIT0_9ACTN</name>
<dbReference type="RefSeq" id="WP_120684912.1">
    <property type="nucleotide sequence ID" value="NZ_RBAL01000031.1"/>
</dbReference>